<keyword evidence="1" id="KW-0677">Repeat</keyword>
<protein>
    <submittedName>
        <fullName evidence="5">Uncharacterized protein</fullName>
    </submittedName>
</protein>
<dbReference type="PROSITE" id="PS50088">
    <property type="entry name" value="ANK_REPEAT"/>
    <property type="match status" value="1"/>
</dbReference>
<evidence type="ECO:0000256" key="2">
    <source>
        <dbReference type="ARBA" id="ARBA00023043"/>
    </source>
</evidence>
<reference evidence="5 6" key="1">
    <citation type="submission" date="2017-02" db="EMBL/GenBank/DDBJ databases">
        <title>Genomes of Trichoderma spp. with biocontrol activity.</title>
        <authorList>
            <person name="Gardiner D."/>
            <person name="Kazan K."/>
            <person name="Vos C."/>
            <person name="Harvey P."/>
        </authorList>
    </citation>
    <scope>NUCLEOTIDE SEQUENCE [LARGE SCALE GENOMIC DNA]</scope>
    <source>
        <strain evidence="5 6">Tr1</strain>
    </source>
</reference>
<proteinExistence type="predicted"/>
<evidence type="ECO:0000313" key="5">
    <source>
        <dbReference type="EMBL" id="PNP56054.1"/>
    </source>
</evidence>
<feature type="repeat" description="ANK" evidence="3">
    <location>
        <begin position="190"/>
        <end position="222"/>
    </location>
</feature>
<evidence type="ECO:0000256" key="4">
    <source>
        <dbReference type="SAM" id="Coils"/>
    </source>
</evidence>
<dbReference type="Proteomes" id="UP000236290">
    <property type="component" value="Unassembled WGS sequence"/>
</dbReference>
<evidence type="ECO:0000313" key="6">
    <source>
        <dbReference type="Proteomes" id="UP000236290"/>
    </source>
</evidence>
<dbReference type="PANTHER" id="PTHR24171:SF8">
    <property type="entry name" value="BRCA1-ASSOCIATED RING DOMAIN PROTEIN 1"/>
    <property type="match status" value="1"/>
</dbReference>
<keyword evidence="4" id="KW-0175">Coiled coil</keyword>
<sequence>MASSSDITIDASTLSEKLNGDAIPEFTQLIRELRQAKAQEEELDTRLQHHERHLQLIKGKREAVEEQLKELELRQRQLIEEEGHFVFKSHELWTDQTKAKDTQNDILIKMLQLKHMHDKFEIDKCEEAKTMFREAVEDGDAAVVEILVFAEALNKHEWIPLITASSRGDVDTVKKLLLAGTEVDGKDIVFGRTALSWASAGGHKDIVQLLLDTAADVNSQDDDGWASLHWASVREHEDVASANKFYNI</sequence>
<dbReference type="InterPro" id="IPR036770">
    <property type="entry name" value="Ankyrin_rpt-contain_sf"/>
</dbReference>
<dbReference type="InterPro" id="IPR002110">
    <property type="entry name" value="Ankyrin_rpt"/>
</dbReference>
<dbReference type="PROSITE" id="PS50297">
    <property type="entry name" value="ANK_REP_REGION"/>
    <property type="match status" value="1"/>
</dbReference>
<gene>
    <name evidence="5" type="ORF">THARTR1_03579</name>
</gene>
<dbReference type="OrthoDB" id="194358at2759"/>
<dbReference type="GO" id="GO:0085020">
    <property type="term" value="P:protein K6-linked ubiquitination"/>
    <property type="evidence" value="ECO:0007669"/>
    <property type="project" value="TreeGrafter"/>
</dbReference>
<evidence type="ECO:0000256" key="1">
    <source>
        <dbReference type="ARBA" id="ARBA00022737"/>
    </source>
</evidence>
<organism evidence="5 6">
    <name type="scientific">Trichoderma harzianum</name>
    <name type="common">Hypocrea lixii</name>
    <dbReference type="NCBI Taxonomy" id="5544"/>
    <lineage>
        <taxon>Eukaryota</taxon>
        <taxon>Fungi</taxon>
        <taxon>Dikarya</taxon>
        <taxon>Ascomycota</taxon>
        <taxon>Pezizomycotina</taxon>
        <taxon>Sordariomycetes</taxon>
        <taxon>Hypocreomycetidae</taxon>
        <taxon>Hypocreales</taxon>
        <taxon>Hypocreaceae</taxon>
        <taxon>Trichoderma</taxon>
    </lineage>
</organism>
<feature type="coiled-coil region" evidence="4">
    <location>
        <begin position="26"/>
        <end position="81"/>
    </location>
</feature>
<keyword evidence="2 3" id="KW-0040">ANK repeat</keyword>
<dbReference type="SUPFAM" id="SSF48403">
    <property type="entry name" value="Ankyrin repeat"/>
    <property type="match status" value="1"/>
</dbReference>
<evidence type="ECO:0000256" key="3">
    <source>
        <dbReference type="PROSITE-ProRule" id="PRU00023"/>
    </source>
</evidence>
<dbReference type="SMART" id="SM00248">
    <property type="entry name" value="ANK"/>
    <property type="match status" value="2"/>
</dbReference>
<comment type="caution">
    <text evidence="5">The sequence shown here is derived from an EMBL/GenBank/DDBJ whole genome shotgun (WGS) entry which is preliminary data.</text>
</comment>
<dbReference type="AlphaFoldDB" id="A0A2K0UE45"/>
<dbReference type="Pfam" id="PF12796">
    <property type="entry name" value="Ank_2"/>
    <property type="match status" value="1"/>
</dbReference>
<accession>A0A2K0UE45</accession>
<dbReference type="EMBL" id="MTYI01000048">
    <property type="protein sequence ID" value="PNP56054.1"/>
    <property type="molecule type" value="Genomic_DNA"/>
</dbReference>
<dbReference type="Gene3D" id="1.25.40.20">
    <property type="entry name" value="Ankyrin repeat-containing domain"/>
    <property type="match status" value="1"/>
</dbReference>
<dbReference type="PANTHER" id="PTHR24171">
    <property type="entry name" value="ANKYRIN REPEAT DOMAIN-CONTAINING PROTEIN 39-RELATED"/>
    <property type="match status" value="1"/>
</dbReference>
<name>A0A2K0UE45_TRIHA</name>
<dbReference type="GO" id="GO:0004842">
    <property type="term" value="F:ubiquitin-protein transferase activity"/>
    <property type="evidence" value="ECO:0007669"/>
    <property type="project" value="TreeGrafter"/>
</dbReference>